<proteinExistence type="predicted"/>
<keyword evidence="1" id="KW-0472">Membrane</keyword>
<organism evidence="2">
    <name type="scientific">Siphoviridae sp. ct8Hx23</name>
    <dbReference type="NCBI Taxonomy" id="2825360"/>
    <lineage>
        <taxon>Viruses</taxon>
        <taxon>Duplodnaviria</taxon>
        <taxon>Heunggongvirae</taxon>
        <taxon>Uroviricota</taxon>
        <taxon>Caudoviricetes</taxon>
    </lineage>
</organism>
<dbReference type="EMBL" id="BK015355">
    <property type="protein sequence ID" value="DAE02901.1"/>
    <property type="molecule type" value="Genomic_DNA"/>
</dbReference>
<evidence type="ECO:0000256" key="1">
    <source>
        <dbReference type="SAM" id="Phobius"/>
    </source>
</evidence>
<reference evidence="2" key="1">
    <citation type="journal article" date="2021" name="Proc. Natl. Acad. Sci. U.S.A.">
        <title>A Catalog of Tens of Thousands of Viruses from Human Metagenomes Reveals Hidden Associations with Chronic Diseases.</title>
        <authorList>
            <person name="Tisza M.J."/>
            <person name="Buck C.B."/>
        </authorList>
    </citation>
    <scope>NUCLEOTIDE SEQUENCE</scope>
    <source>
        <strain evidence="2">Ct8Hx23</strain>
    </source>
</reference>
<sequence>MEEIHKKIEDYVKNVEGPFFCIMGEEGDRIEVCKDITLEEITFNCLDGIWEMQKTRKDDVAAYAGLLFICVLDFANMYNVRIREEDRLAIRNTALHIFEDCYSADSPSETVLQ</sequence>
<accession>A0A8S5P8G9</accession>
<name>A0A8S5P8G9_9CAUD</name>
<keyword evidence="1" id="KW-0812">Transmembrane</keyword>
<evidence type="ECO:0000313" key="2">
    <source>
        <dbReference type="EMBL" id="DAE02901.1"/>
    </source>
</evidence>
<keyword evidence="1" id="KW-1133">Transmembrane helix</keyword>
<protein>
    <submittedName>
        <fullName evidence="2">Uncharacterized protein</fullName>
    </submittedName>
</protein>
<feature type="transmembrane region" description="Helical" evidence="1">
    <location>
        <begin position="60"/>
        <end position="78"/>
    </location>
</feature>